<accession>A0A0H5C3H0</accession>
<dbReference type="InterPro" id="IPR050797">
    <property type="entry name" value="Carb_Metab_Trans_Reg"/>
</dbReference>
<reference evidence="8" key="1">
    <citation type="submission" date="2014-12" db="EMBL/GenBank/DDBJ databases">
        <authorList>
            <person name="Jaenicke S."/>
        </authorList>
    </citation>
    <scope>NUCLEOTIDE SEQUENCE [LARGE SCALE GENOMIC DNA]</scope>
    <source>
        <strain evidence="8">CBS1600</strain>
    </source>
</reference>
<dbReference type="GO" id="GO:0008270">
    <property type="term" value="F:zinc ion binding"/>
    <property type="evidence" value="ECO:0007669"/>
    <property type="project" value="InterPro"/>
</dbReference>
<dbReference type="PANTHER" id="PTHR31668">
    <property type="entry name" value="GLUCOSE TRANSPORT TRANSCRIPTION REGULATOR RGT1-RELATED-RELATED"/>
    <property type="match status" value="1"/>
</dbReference>
<keyword evidence="2" id="KW-0862">Zinc</keyword>
<evidence type="ECO:0000313" key="10">
    <source>
        <dbReference type="Proteomes" id="UP000038830"/>
    </source>
</evidence>
<keyword evidence="3" id="KW-0805">Transcription regulation</keyword>
<protein>
    <recommendedName>
        <fullName evidence="7">Xylanolytic transcriptional activator regulatory domain-containing protein</fullName>
    </recommendedName>
</protein>
<reference evidence="9 11" key="3">
    <citation type="journal article" date="2016" name="Proc. Natl. Acad. Sci. U.S.A.">
        <title>Comparative genomics of biotechnologically important yeasts.</title>
        <authorList>
            <person name="Riley R."/>
            <person name="Haridas S."/>
            <person name="Wolfe K.H."/>
            <person name="Lopes M.R."/>
            <person name="Hittinger C.T."/>
            <person name="Goeker M."/>
            <person name="Salamov A.A."/>
            <person name="Wisecaver J.H."/>
            <person name="Long T.M."/>
            <person name="Calvey C.H."/>
            <person name="Aerts A.L."/>
            <person name="Barry K.W."/>
            <person name="Choi C."/>
            <person name="Clum A."/>
            <person name="Coughlan A.Y."/>
            <person name="Deshpande S."/>
            <person name="Douglass A.P."/>
            <person name="Hanson S.J."/>
            <person name="Klenk H.-P."/>
            <person name="LaButti K.M."/>
            <person name="Lapidus A."/>
            <person name="Lindquist E.A."/>
            <person name="Lipzen A.M."/>
            <person name="Meier-Kolthoff J.P."/>
            <person name="Ohm R.A."/>
            <person name="Otillar R.P."/>
            <person name="Pangilinan J.L."/>
            <person name="Peng Y."/>
            <person name="Rokas A."/>
            <person name="Rosa C.A."/>
            <person name="Scheuner C."/>
            <person name="Sibirny A.A."/>
            <person name="Slot J.C."/>
            <person name="Stielow J.B."/>
            <person name="Sun H."/>
            <person name="Kurtzman C.P."/>
            <person name="Blackwell M."/>
            <person name="Grigoriev I.V."/>
            <person name="Jeffries T.W."/>
        </authorList>
    </citation>
    <scope>NUCLEOTIDE SEQUENCE [LARGE SCALE GENOMIC DNA]</scope>
    <source>
        <strain evidence="11">ATCC 18201 / CBS 1600 / BCRC 20928 / JCM 3617 / NBRC 0987 / NRRL Y-1542</strain>
        <strain evidence="9">NRRL Y-1542</strain>
    </source>
</reference>
<evidence type="ECO:0000313" key="8">
    <source>
        <dbReference type="EMBL" id="CEP22207.1"/>
    </source>
</evidence>
<keyword evidence="6" id="KW-0539">Nucleus</keyword>
<evidence type="ECO:0000256" key="1">
    <source>
        <dbReference type="ARBA" id="ARBA00022723"/>
    </source>
</evidence>
<evidence type="ECO:0000313" key="9">
    <source>
        <dbReference type="EMBL" id="ODV72772.1"/>
    </source>
</evidence>
<evidence type="ECO:0000256" key="3">
    <source>
        <dbReference type="ARBA" id="ARBA00023015"/>
    </source>
</evidence>
<evidence type="ECO:0000256" key="4">
    <source>
        <dbReference type="ARBA" id="ARBA00023125"/>
    </source>
</evidence>
<evidence type="ECO:0000259" key="7">
    <source>
        <dbReference type="SMART" id="SM00906"/>
    </source>
</evidence>
<dbReference type="GeneID" id="30990899"/>
<dbReference type="Proteomes" id="UP000038830">
    <property type="component" value="Unassembled WGS sequence"/>
</dbReference>
<keyword evidence="5" id="KW-0804">Transcription</keyword>
<keyword evidence="4" id="KW-0238">DNA-binding</keyword>
<evidence type="ECO:0000256" key="5">
    <source>
        <dbReference type="ARBA" id="ARBA00023163"/>
    </source>
</evidence>
<dbReference type="GO" id="GO:0006351">
    <property type="term" value="P:DNA-templated transcription"/>
    <property type="evidence" value="ECO:0007669"/>
    <property type="project" value="InterPro"/>
</dbReference>
<dbReference type="InterPro" id="IPR007219">
    <property type="entry name" value="XnlR_reg_dom"/>
</dbReference>
<dbReference type="GO" id="GO:0005634">
    <property type="term" value="C:nucleus"/>
    <property type="evidence" value="ECO:0007669"/>
    <property type="project" value="TreeGrafter"/>
</dbReference>
<reference evidence="10" key="2">
    <citation type="journal article" date="2015" name="J. Biotechnol.">
        <title>The structure of the Cyberlindnera jadinii genome and its relation to Candida utilis analyzed by the occurrence of single nucleotide polymorphisms.</title>
        <authorList>
            <person name="Rupp O."/>
            <person name="Brinkrolf K."/>
            <person name="Buerth C."/>
            <person name="Kunigo M."/>
            <person name="Schneider J."/>
            <person name="Jaenicke S."/>
            <person name="Goesmann A."/>
            <person name="Puehler A."/>
            <person name="Jaeger K.-E."/>
            <person name="Ernst J.F."/>
        </authorList>
    </citation>
    <scope>NUCLEOTIDE SEQUENCE [LARGE SCALE GENOMIC DNA]</scope>
    <source>
        <strain evidence="10">ATCC 18201 / CBS 1600 / BCRC 20928 / JCM 3617 / NBRC 0987 / NRRL Y-1542</strain>
    </source>
</reference>
<dbReference type="GO" id="GO:0001080">
    <property type="term" value="P:nitrogen catabolite activation of transcription from RNA polymerase II promoter"/>
    <property type="evidence" value="ECO:0007669"/>
    <property type="project" value="TreeGrafter"/>
</dbReference>
<dbReference type="PANTHER" id="PTHR31668:SF4">
    <property type="entry name" value="TRANSCRIPTIONAL ACTIVATOR PROTEIN DAL81"/>
    <property type="match status" value="1"/>
</dbReference>
<feature type="domain" description="Xylanolytic transcriptional activator regulatory" evidence="7">
    <location>
        <begin position="265"/>
        <end position="338"/>
    </location>
</feature>
<proteinExistence type="predicted"/>
<dbReference type="OrthoDB" id="1924787at2759"/>
<sequence>MDWIKLIDSEIGDNDMFIDVLSINKSPGVVPTSSTDSAPNNQSDIEIQDVTDVPIDGRNVNTSFQYYGYTGEYDPWLRYNFYQYDKNNECSFSSKFFRKMGTANDPVIFAFKDKDRLLQETKEIENGINPYGAKLSERLASYAPNFIILYLRFVFPSLPILDGKFLREVFSNEMAEYSKNSEDIDPLLLILIAKVVRQWDTYDTSIEIFSDDSETLMNDRKKFMSTAWNMLLDEIHTPDLSTVKSMILFYHLLGLKKDSQINGFEQSVLSSLITVCYRLGLHEDCSRWKIPEMEKMTRQRLWWTVYVLEKWGSFVSGSPSLINDEEVHTIPPGQFEEIFEDTSEYMNNDESFVKSFHFSVKLTFILMEVKRSLFSPSAYNSDKSFQLDKCEELESKLADWKSKLLGIQSADNISTHSLMISCFVLEITIFRARFRIMGTSEYYNMCFSDASRKLQEIVDYLTSLPSSSIHGFWYRWTRSGFMYIKDFVLSLIVISRTKEQSLMVLNLTRRFREWLELNSKTLPILWTTLLRLNIATQSIGNQFKAMSRKSH</sequence>
<dbReference type="EMBL" id="KV453933">
    <property type="protein sequence ID" value="ODV72772.1"/>
    <property type="molecule type" value="Genomic_DNA"/>
</dbReference>
<accession>A0A1E4RZU8</accession>
<dbReference type="RefSeq" id="XP_020069811.1">
    <property type="nucleotide sequence ID" value="XM_020216503.1"/>
</dbReference>
<name>A0A0H5C3H0_CYBJN</name>
<gene>
    <name evidence="8" type="ORF">BN1211_2492</name>
    <name evidence="9" type="ORF">CYBJADRAFT_173774</name>
</gene>
<dbReference type="EMBL" id="CDQK01000003">
    <property type="protein sequence ID" value="CEP22207.1"/>
    <property type="molecule type" value="Genomic_DNA"/>
</dbReference>
<dbReference type="GO" id="GO:0003677">
    <property type="term" value="F:DNA binding"/>
    <property type="evidence" value="ECO:0007669"/>
    <property type="project" value="UniProtKB-KW"/>
</dbReference>
<dbReference type="CDD" id="cd12148">
    <property type="entry name" value="fungal_TF_MHR"/>
    <property type="match status" value="1"/>
</dbReference>
<keyword evidence="1" id="KW-0479">Metal-binding</keyword>
<dbReference type="Pfam" id="PF04082">
    <property type="entry name" value="Fungal_trans"/>
    <property type="match status" value="1"/>
</dbReference>
<dbReference type="Proteomes" id="UP000094389">
    <property type="component" value="Unassembled WGS sequence"/>
</dbReference>
<dbReference type="SMART" id="SM00906">
    <property type="entry name" value="Fungal_trans"/>
    <property type="match status" value="1"/>
</dbReference>
<dbReference type="STRING" id="983966.A0A0H5C3H0"/>
<dbReference type="OMA" id="FWYNFSR"/>
<evidence type="ECO:0000313" key="11">
    <source>
        <dbReference type="Proteomes" id="UP000094389"/>
    </source>
</evidence>
<keyword evidence="11" id="KW-1185">Reference proteome</keyword>
<dbReference type="AlphaFoldDB" id="A0A0H5C3H0"/>
<evidence type="ECO:0000256" key="2">
    <source>
        <dbReference type="ARBA" id="ARBA00022833"/>
    </source>
</evidence>
<organism evidence="8 10">
    <name type="scientific">Cyberlindnera jadinii (strain ATCC 18201 / CBS 1600 / BCRC 20928 / JCM 3617 / NBRC 0987 / NRRL Y-1542)</name>
    <name type="common">Torula yeast</name>
    <name type="synonym">Candida utilis</name>
    <dbReference type="NCBI Taxonomy" id="983966"/>
    <lineage>
        <taxon>Eukaryota</taxon>
        <taxon>Fungi</taxon>
        <taxon>Dikarya</taxon>
        <taxon>Ascomycota</taxon>
        <taxon>Saccharomycotina</taxon>
        <taxon>Saccharomycetes</taxon>
        <taxon>Phaffomycetales</taxon>
        <taxon>Phaffomycetaceae</taxon>
        <taxon>Cyberlindnera</taxon>
    </lineage>
</organism>
<evidence type="ECO:0000256" key="6">
    <source>
        <dbReference type="ARBA" id="ARBA00023242"/>
    </source>
</evidence>